<keyword evidence="2" id="KW-1185">Reference proteome</keyword>
<protein>
    <recommendedName>
        <fullName evidence="3">DUF4283 domain-containing protein</fullName>
    </recommendedName>
</protein>
<reference evidence="1 2" key="1">
    <citation type="submission" date="2020-09" db="EMBL/GenBank/DDBJ databases">
        <title>De no assembly of potato wild relative species, Solanum commersonii.</title>
        <authorList>
            <person name="Cho K."/>
        </authorList>
    </citation>
    <scope>NUCLEOTIDE SEQUENCE [LARGE SCALE GENOMIC DNA]</scope>
    <source>
        <strain evidence="1">LZ3.2</strain>
        <tissue evidence="1">Leaf</tissue>
    </source>
</reference>
<evidence type="ECO:0000313" key="2">
    <source>
        <dbReference type="Proteomes" id="UP000824120"/>
    </source>
</evidence>
<accession>A0A9J6A9M9</accession>
<sequence length="376" mass="42720">MLPTDCQPPLMAGLDSASSAQFPPLLNKMHTGQNTIPNSPFLNKFADIIKGHSSSSNEKNVVEIQHIPMKKPTLIGGIPTINWSASEIQRMNIIENLQYAKCGLLGSCEIGMLRNRHVLMRCDWMDDYIKTLSKNSYYIIVKDGYAYQIRPFIYDANFKASEGMTKATIWISFPDLLPIFFVKEVLFSLAYVVGKPLQLDLATINKTQPSCARVKVQVDLLTEKPEFVQMQLEDESTLEKRIIFVRIQYDFLPAYCIKCKLQGHGEEECRVLHPEVDESLQTGALQKVGELMTVKGLERKDINENINHFAILNKYVLVEDEVVEVEVHNQKQIDEPVVTRDKSTHGLDYKTDEKLEVENKEGGEMIEDCGKIMGLF</sequence>
<dbReference type="AlphaFoldDB" id="A0A9J6A9M9"/>
<dbReference type="PANTHER" id="PTHR31286:SF79">
    <property type="entry name" value="N-6 ADENINE-SPECIFIC DNA METHYLASE"/>
    <property type="match status" value="1"/>
</dbReference>
<evidence type="ECO:0008006" key="3">
    <source>
        <dbReference type="Google" id="ProtNLM"/>
    </source>
</evidence>
<evidence type="ECO:0000313" key="1">
    <source>
        <dbReference type="EMBL" id="KAG5620987.1"/>
    </source>
</evidence>
<name>A0A9J6A9M9_SOLCO</name>
<gene>
    <name evidence="1" type="ORF">H5410_006205</name>
</gene>
<dbReference type="PANTHER" id="PTHR31286">
    <property type="entry name" value="GLYCINE-RICH CELL WALL STRUCTURAL PROTEIN 1.8-LIKE"/>
    <property type="match status" value="1"/>
</dbReference>
<comment type="caution">
    <text evidence="1">The sequence shown here is derived from an EMBL/GenBank/DDBJ whole genome shotgun (WGS) entry which is preliminary data.</text>
</comment>
<dbReference type="EMBL" id="JACXVP010000002">
    <property type="protein sequence ID" value="KAG5620987.1"/>
    <property type="molecule type" value="Genomic_DNA"/>
</dbReference>
<proteinExistence type="predicted"/>
<dbReference type="Proteomes" id="UP000824120">
    <property type="component" value="Chromosome 2"/>
</dbReference>
<organism evidence="1 2">
    <name type="scientific">Solanum commersonii</name>
    <name type="common">Commerson's wild potato</name>
    <name type="synonym">Commerson's nightshade</name>
    <dbReference type="NCBI Taxonomy" id="4109"/>
    <lineage>
        <taxon>Eukaryota</taxon>
        <taxon>Viridiplantae</taxon>
        <taxon>Streptophyta</taxon>
        <taxon>Embryophyta</taxon>
        <taxon>Tracheophyta</taxon>
        <taxon>Spermatophyta</taxon>
        <taxon>Magnoliopsida</taxon>
        <taxon>eudicotyledons</taxon>
        <taxon>Gunneridae</taxon>
        <taxon>Pentapetalae</taxon>
        <taxon>asterids</taxon>
        <taxon>lamiids</taxon>
        <taxon>Solanales</taxon>
        <taxon>Solanaceae</taxon>
        <taxon>Solanoideae</taxon>
        <taxon>Solaneae</taxon>
        <taxon>Solanum</taxon>
    </lineage>
</organism>
<dbReference type="InterPro" id="IPR040256">
    <property type="entry name" value="At4g02000-like"/>
</dbReference>